<feature type="domain" description="YdhG-like" evidence="1">
    <location>
        <begin position="22"/>
        <end position="112"/>
    </location>
</feature>
<dbReference type="AlphaFoldDB" id="A0A0R1YDJ5"/>
<evidence type="ECO:0000313" key="2">
    <source>
        <dbReference type="EMBL" id="KRM37979.1"/>
    </source>
</evidence>
<dbReference type="PATRIC" id="fig|1423786.4.peg.333"/>
<dbReference type="EMBL" id="AZFZ01000119">
    <property type="protein sequence ID" value="KRM37979.1"/>
    <property type="molecule type" value="Genomic_DNA"/>
</dbReference>
<dbReference type="RefSeq" id="WP_056980813.1">
    <property type="nucleotide sequence ID" value="NZ_AZFZ01000119.1"/>
</dbReference>
<dbReference type="SUPFAM" id="SSF159888">
    <property type="entry name" value="YdhG-like"/>
    <property type="match status" value="1"/>
</dbReference>
<proteinExistence type="predicted"/>
<gene>
    <name evidence="2" type="ORF">FD47_GL000319</name>
</gene>
<name>A0A0R1YDJ5_9LACO</name>
<organism evidence="2 3">
    <name type="scientific">Lentilactobacillus parafarraginis DSM 18390 = JCM 14109</name>
    <dbReference type="NCBI Taxonomy" id="1423786"/>
    <lineage>
        <taxon>Bacteria</taxon>
        <taxon>Bacillati</taxon>
        <taxon>Bacillota</taxon>
        <taxon>Bacilli</taxon>
        <taxon>Lactobacillales</taxon>
        <taxon>Lactobacillaceae</taxon>
        <taxon>Lentilactobacillus</taxon>
    </lineage>
</organism>
<comment type="caution">
    <text evidence="2">The sequence shown here is derived from an EMBL/GenBank/DDBJ whole genome shotgun (WGS) entry which is preliminary data.</text>
</comment>
<reference evidence="2 3" key="1">
    <citation type="journal article" date="2015" name="Genome Announc.">
        <title>Expanding the biotechnology potential of lactobacilli through comparative genomics of 213 strains and associated genera.</title>
        <authorList>
            <person name="Sun Z."/>
            <person name="Harris H.M."/>
            <person name="McCann A."/>
            <person name="Guo C."/>
            <person name="Argimon S."/>
            <person name="Zhang W."/>
            <person name="Yang X."/>
            <person name="Jeffery I.B."/>
            <person name="Cooney J.C."/>
            <person name="Kagawa T.F."/>
            <person name="Liu W."/>
            <person name="Song Y."/>
            <person name="Salvetti E."/>
            <person name="Wrobel A."/>
            <person name="Rasinkangas P."/>
            <person name="Parkhill J."/>
            <person name="Rea M.C."/>
            <person name="O'Sullivan O."/>
            <person name="Ritari J."/>
            <person name="Douillard F.P."/>
            <person name="Paul Ross R."/>
            <person name="Yang R."/>
            <person name="Briner A.E."/>
            <person name="Felis G.E."/>
            <person name="de Vos W.M."/>
            <person name="Barrangou R."/>
            <person name="Klaenhammer T.R."/>
            <person name="Caufield P.W."/>
            <person name="Cui Y."/>
            <person name="Zhang H."/>
            <person name="O'Toole P.W."/>
        </authorList>
    </citation>
    <scope>NUCLEOTIDE SEQUENCE [LARGE SCALE GENOMIC DNA]</scope>
    <source>
        <strain evidence="2 3">DSM 18390</strain>
    </source>
</reference>
<evidence type="ECO:0000259" key="1">
    <source>
        <dbReference type="Pfam" id="PF08818"/>
    </source>
</evidence>
<evidence type="ECO:0000313" key="3">
    <source>
        <dbReference type="Proteomes" id="UP000051010"/>
    </source>
</evidence>
<sequence length="117" mass="13033">MPRRPQVKDVDDYIAKAPAAAQPILNELRMRVHQTTPYAEEKILYGMPFFLIANEKIGIAAYKAHVSFQISKDLTPAVLETAKKLGYASGQKRININFDQKVPVELVGAILAIVINQ</sequence>
<dbReference type="Proteomes" id="UP000051010">
    <property type="component" value="Unassembled WGS sequence"/>
</dbReference>
<dbReference type="Gene3D" id="3.90.1150.200">
    <property type="match status" value="1"/>
</dbReference>
<dbReference type="InterPro" id="IPR014922">
    <property type="entry name" value="YdhG-like"/>
</dbReference>
<protein>
    <recommendedName>
        <fullName evidence="1">YdhG-like domain-containing protein</fullName>
    </recommendedName>
</protein>
<accession>A0A0R1YDJ5</accession>
<dbReference type="Pfam" id="PF08818">
    <property type="entry name" value="DUF1801"/>
    <property type="match status" value="1"/>
</dbReference>